<dbReference type="RefSeq" id="WP_171223438.1">
    <property type="nucleotide sequence ID" value="NZ_CP053085.1"/>
</dbReference>
<reference evidence="2 3" key="1">
    <citation type="submission" date="2020-05" db="EMBL/GenBank/DDBJ databases">
        <title>Complete genome sequence of Gemmatimonas greenlandica TET16.</title>
        <authorList>
            <person name="Zeng Y."/>
        </authorList>
    </citation>
    <scope>NUCLEOTIDE SEQUENCE [LARGE SCALE GENOMIC DNA]</scope>
    <source>
        <strain evidence="2 3">TET16</strain>
    </source>
</reference>
<dbReference type="EMBL" id="CP053085">
    <property type="protein sequence ID" value="QJR34012.1"/>
    <property type="molecule type" value="Genomic_DNA"/>
</dbReference>
<proteinExistence type="predicted"/>
<protein>
    <submittedName>
        <fullName evidence="2">DUF4412 domain-containing protein</fullName>
    </submittedName>
</protein>
<evidence type="ECO:0000313" key="2">
    <source>
        <dbReference type="EMBL" id="QJR34012.1"/>
    </source>
</evidence>
<sequence length="216" mass="23143">MSRVFSVPLTVAFFLAVVPDVLLAQPFEGAVTMRMTGKGAGSVQQQEIEYLVRNGKVRVSTGGPGGAMALISVPQEQKVYVLLAAQNTYMEMPIAEAASSVAAKTPADAKITRTGRMETVAGYTCEHVTVASASQTVDICMAKGLGGYVNPLASMQRGSEPAWQKMLTADGGFPLKVTMPDGSVPIEVIKIEKKKLAIDVFSVPLNYTKMEMPRRR</sequence>
<dbReference type="Proteomes" id="UP000500938">
    <property type="component" value="Chromosome"/>
</dbReference>
<keyword evidence="3" id="KW-1185">Reference proteome</keyword>
<organism evidence="2 3">
    <name type="scientific">Gemmatimonas groenlandica</name>
    <dbReference type="NCBI Taxonomy" id="2732249"/>
    <lineage>
        <taxon>Bacteria</taxon>
        <taxon>Pseudomonadati</taxon>
        <taxon>Gemmatimonadota</taxon>
        <taxon>Gemmatimonadia</taxon>
        <taxon>Gemmatimonadales</taxon>
        <taxon>Gemmatimonadaceae</taxon>
        <taxon>Gemmatimonas</taxon>
    </lineage>
</organism>
<feature type="domain" description="DUF4412" evidence="1">
    <location>
        <begin position="27"/>
        <end position="207"/>
    </location>
</feature>
<dbReference type="AlphaFoldDB" id="A0A6M4ILX6"/>
<dbReference type="KEGG" id="ggr:HKW67_00015"/>
<accession>A0A6M4ILX6</accession>
<evidence type="ECO:0000259" key="1">
    <source>
        <dbReference type="Pfam" id="PF14371"/>
    </source>
</evidence>
<dbReference type="InterPro" id="IPR025524">
    <property type="entry name" value="DUF4412"/>
</dbReference>
<dbReference type="Pfam" id="PF14371">
    <property type="entry name" value="DUF4412"/>
    <property type="match status" value="1"/>
</dbReference>
<name>A0A6M4ILX6_9BACT</name>
<evidence type="ECO:0000313" key="3">
    <source>
        <dbReference type="Proteomes" id="UP000500938"/>
    </source>
</evidence>
<gene>
    <name evidence="2" type="ORF">HKW67_00015</name>
</gene>